<evidence type="ECO:0000313" key="3">
    <source>
        <dbReference type="Proteomes" id="UP000284178"/>
    </source>
</evidence>
<dbReference type="PANTHER" id="PTHR37299:SF1">
    <property type="entry name" value="STAGE 0 SPORULATION PROTEIN A HOMOLOG"/>
    <property type="match status" value="1"/>
</dbReference>
<dbReference type="Gene3D" id="3.40.50.300">
    <property type="entry name" value="P-loop containing nucleotide triphosphate hydrolases"/>
    <property type="match status" value="1"/>
</dbReference>
<dbReference type="InterPro" id="IPR027417">
    <property type="entry name" value="P-loop_NTPase"/>
</dbReference>
<dbReference type="InterPro" id="IPR007492">
    <property type="entry name" value="LytTR_DNA-bd_dom"/>
</dbReference>
<dbReference type="EMBL" id="QRUP01000020">
    <property type="protein sequence ID" value="RGR70655.1"/>
    <property type="molecule type" value="Genomic_DNA"/>
</dbReference>
<evidence type="ECO:0000313" key="2">
    <source>
        <dbReference type="EMBL" id="RGR70655.1"/>
    </source>
</evidence>
<evidence type="ECO:0000259" key="1">
    <source>
        <dbReference type="PROSITE" id="PS50930"/>
    </source>
</evidence>
<keyword evidence="3" id="KW-1185">Reference proteome</keyword>
<dbReference type="InterPro" id="IPR046947">
    <property type="entry name" value="LytR-like"/>
</dbReference>
<organism evidence="2 3">
    <name type="scientific">Holdemania filiformis</name>
    <dbReference type="NCBI Taxonomy" id="61171"/>
    <lineage>
        <taxon>Bacteria</taxon>
        <taxon>Bacillati</taxon>
        <taxon>Bacillota</taxon>
        <taxon>Erysipelotrichia</taxon>
        <taxon>Erysipelotrichales</taxon>
        <taxon>Erysipelotrichaceae</taxon>
        <taxon>Holdemania</taxon>
    </lineage>
</organism>
<gene>
    <name evidence="2" type="ORF">DWY25_13760</name>
</gene>
<name>A0A412FR69_9FIRM</name>
<feature type="domain" description="HTH LytTR-type" evidence="1">
    <location>
        <begin position="184"/>
        <end position="290"/>
    </location>
</feature>
<proteinExistence type="predicted"/>
<dbReference type="PANTHER" id="PTHR37299">
    <property type="entry name" value="TRANSCRIPTIONAL REGULATOR-RELATED"/>
    <property type="match status" value="1"/>
</dbReference>
<sequence>MKDTWKRQLLDSGERLIHIECDDQGSRRLRESLRQEVSLGIVQRQEAFYEEMKTAEYLRFFARLFRSVCSVETAMETMRLSAQAQTPVGKLDFSQRRRLAIAREMLRQPQILWIEEPLLNLDETSRALILDWLEQRSSLRVITTTMSLKLLYLLPGAAFTLDADELVELNNEAEVLPPHPGDKIPVKLEDKILVFDPQEIDYAESVRGKCRIVVRGNEFITSSTIQELEDRLVRYGFFRCHRSYLVNMEKVKELIRWTRNSYGLKLKTQPDVDIPLSKGRVDELKRLWNL</sequence>
<dbReference type="GO" id="GO:0003677">
    <property type="term" value="F:DNA binding"/>
    <property type="evidence" value="ECO:0007669"/>
    <property type="project" value="InterPro"/>
</dbReference>
<dbReference type="Pfam" id="PF04397">
    <property type="entry name" value="LytTR"/>
    <property type="match status" value="1"/>
</dbReference>
<dbReference type="GO" id="GO:0000156">
    <property type="term" value="F:phosphorelay response regulator activity"/>
    <property type="evidence" value="ECO:0007669"/>
    <property type="project" value="InterPro"/>
</dbReference>
<dbReference type="AlphaFoldDB" id="A0A412FR69"/>
<dbReference type="Gene3D" id="2.40.50.1020">
    <property type="entry name" value="LytTr DNA-binding domain"/>
    <property type="match status" value="1"/>
</dbReference>
<dbReference type="GeneID" id="83016463"/>
<dbReference type="SUPFAM" id="SSF52540">
    <property type="entry name" value="P-loop containing nucleoside triphosphate hydrolases"/>
    <property type="match status" value="1"/>
</dbReference>
<dbReference type="Proteomes" id="UP000284178">
    <property type="component" value="Unassembled WGS sequence"/>
</dbReference>
<reference evidence="2 3" key="1">
    <citation type="submission" date="2018-08" db="EMBL/GenBank/DDBJ databases">
        <title>A genome reference for cultivated species of the human gut microbiota.</title>
        <authorList>
            <person name="Zou Y."/>
            <person name="Xue W."/>
            <person name="Luo G."/>
        </authorList>
    </citation>
    <scope>NUCLEOTIDE SEQUENCE [LARGE SCALE GENOMIC DNA]</scope>
    <source>
        <strain evidence="2 3">AF24-29</strain>
    </source>
</reference>
<protein>
    <submittedName>
        <fullName evidence="2">LytTR family transcriptional regulator</fullName>
    </submittedName>
</protein>
<dbReference type="SMART" id="SM00850">
    <property type="entry name" value="LytTR"/>
    <property type="match status" value="1"/>
</dbReference>
<comment type="caution">
    <text evidence="2">The sequence shown here is derived from an EMBL/GenBank/DDBJ whole genome shotgun (WGS) entry which is preliminary data.</text>
</comment>
<dbReference type="RefSeq" id="WP_117895719.1">
    <property type="nucleotide sequence ID" value="NZ_CABJCV010000020.1"/>
</dbReference>
<dbReference type="InterPro" id="IPR012046">
    <property type="entry name" value="LytTR_ABC"/>
</dbReference>
<accession>A0A412FR69</accession>
<dbReference type="PIRSF" id="PIRSF036612">
    <property type="entry name" value="ABC_ATP_LytTR"/>
    <property type="match status" value="1"/>
</dbReference>
<dbReference type="PROSITE" id="PS50930">
    <property type="entry name" value="HTH_LYTTR"/>
    <property type="match status" value="1"/>
</dbReference>